<evidence type="ECO:0000256" key="2">
    <source>
        <dbReference type="ARBA" id="ARBA00022692"/>
    </source>
</evidence>
<evidence type="ECO:0000256" key="4">
    <source>
        <dbReference type="ARBA" id="ARBA00023136"/>
    </source>
</evidence>
<feature type="transmembrane region" description="Helical" evidence="5">
    <location>
        <begin position="72"/>
        <end position="93"/>
    </location>
</feature>
<feature type="domain" description="GtrA/DPMS transmembrane" evidence="6">
    <location>
        <begin position="8"/>
        <end position="128"/>
    </location>
</feature>
<evidence type="ECO:0000313" key="7">
    <source>
        <dbReference type="EMBL" id="ORM94551.1"/>
    </source>
</evidence>
<name>A0A1X1EX94_PANCY</name>
<dbReference type="OrthoDB" id="7060875at2"/>
<keyword evidence="4 5" id="KW-0472">Membrane</keyword>
<keyword evidence="3 5" id="KW-1133">Transmembrane helix</keyword>
<evidence type="ECO:0000259" key="6">
    <source>
        <dbReference type="Pfam" id="PF04138"/>
    </source>
</evidence>
<gene>
    <name evidence="7" type="ORF">HA50_14795</name>
</gene>
<reference evidence="7 8" key="1">
    <citation type="journal article" date="2017" name="Antonie Van Leeuwenhoek">
        <title>Phylogenomic resolution of the bacterial genus Pantoea and its relationship with Erwinia and Tatumella.</title>
        <authorList>
            <person name="Palmer M."/>
            <person name="Steenkamp E.T."/>
            <person name="Coetzee M.P."/>
            <person name="Chan W.Y."/>
            <person name="van Zyl E."/>
            <person name="De Maayer P."/>
            <person name="Coutinho T.A."/>
            <person name="Blom J."/>
            <person name="Smits T.H."/>
            <person name="Duffy B."/>
            <person name="Venter S.N."/>
        </authorList>
    </citation>
    <scope>NUCLEOTIDE SEQUENCE [LARGE SCALE GENOMIC DNA]</scope>
    <source>
        <strain evidence="7 8">LMG 2657</strain>
    </source>
</reference>
<keyword evidence="2 5" id="KW-0812">Transmembrane</keyword>
<dbReference type="Proteomes" id="UP000193749">
    <property type="component" value="Unassembled WGS sequence"/>
</dbReference>
<feature type="transmembrane region" description="Helical" evidence="5">
    <location>
        <begin position="105"/>
        <end position="123"/>
    </location>
</feature>
<evidence type="ECO:0000256" key="3">
    <source>
        <dbReference type="ARBA" id="ARBA00022989"/>
    </source>
</evidence>
<keyword evidence="8" id="KW-1185">Reference proteome</keyword>
<organism evidence="7 8">
    <name type="scientific">Pantoea cypripedii</name>
    <name type="common">Pectobacterium cypripedii</name>
    <name type="synonym">Erwinia cypripedii</name>
    <dbReference type="NCBI Taxonomy" id="55209"/>
    <lineage>
        <taxon>Bacteria</taxon>
        <taxon>Pseudomonadati</taxon>
        <taxon>Pseudomonadota</taxon>
        <taxon>Gammaproteobacteria</taxon>
        <taxon>Enterobacterales</taxon>
        <taxon>Erwiniaceae</taxon>
        <taxon>Pantoea</taxon>
    </lineage>
</organism>
<evidence type="ECO:0000256" key="5">
    <source>
        <dbReference type="SAM" id="Phobius"/>
    </source>
</evidence>
<proteinExistence type="predicted"/>
<dbReference type="EMBL" id="MLJI01000001">
    <property type="protein sequence ID" value="ORM94551.1"/>
    <property type="molecule type" value="Genomic_DNA"/>
</dbReference>
<dbReference type="GO" id="GO:0016020">
    <property type="term" value="C:membrane"/>
    <property type="evidence" value="ECO:0007669"/>
    <property type="project" value="UniProtKB-SubCell"/>
</dbReference>
<comment type="subcellular location">
    <subcellularLocation>
        <location evidence="1">Membrane</location>
        <topology evidence="1">Multi-pass membrane protein</topology>
    </subcellularLocation>
</comment>
<dbReference type="AlphaFoldDB" id="A0A1X1EX94"/>
<sequence length="129" mass="14029">MISPQFLRFLVAGGIAASANFGSRFVFSMFVGYGFAVFFAYLVGMLVAFLLMRGHVFNASQGTLAPQVYKFVAVNILAVLQTLAISLLLARWLLPSFGIVDHAEAIGHLVGVLVPVVTSYFGHKLLTFR</sequence>
<dbReference type="InterPro" id="IPR007267">
    <property type="entry name" value="GtrA_DPMS_TM"/>
</dbReference>
<dbReference type="RefSeq" id="WP_084876374.1">
    <property type="nucleotide sequence ID" value="NZ_JAGGMY010000001.1"/>
</dbReference>
<evidence type="ECO:0000256" key="1">
    <source>
        <dbReference type="ARBA" id="ARBA00004141"/>
    </source>
</evidence>
<protein>
    <recommendedName>
        <fullName evidence="6">GtrA/DPMS transmembrane domain-containing protein</fullName>
    </recommendedName>
</protein>
<dbReference type="GO" id="GO:0000271">
    <property type="term" value="P:polysaccharide biosynthetic process"/>
    <property type="evidence" value="ECO:0007669"/>
    <property type="project" value="InterPro"/>
</dbReference>
<accession>A0A1X1EX94</accession>
<feature type="transmembrane region" description="Helical" evidence="5">
    <location>
        <begin position="33"/>
        <end position="51"/>
    </location>
</feature>
<dbReference type="STRING" id="55209.HA50_14795"/>
<evidence type="ECO:0000313" key="8">
    <source>
        <dbReference type="Proteomes" id="UP000193749"/>
    </source>
</evidence>
<comment type="caution">
    <text evidence="7">The sequence shown here is derived from an EMBL/GenBank/DDBJ whole genome shotgun (WGS) entry which is preliminary data.</text>
</comment>
<dbReference type="Pfam" id="PF04138">
    <property type="entry name" value="GtrA_DPMS_TM"/>
    <property type="match status" value="1"/>
</dbReference>